<dbReference type="GO" id="GO:0000981">
    <property type="term" value="F:DNA-binding transcription factor activity, RNA polymerase II-specific"/>
    <property type="evidence" value="ECO:0007669"/>
    <property type="project" value="InterPro"/>
</dbReference>
<accession>A0A9P4GZR7</accession>
<dbReference type="PROSITE" id="PS50048">
    <property type="entry name" value="ZN2_CY6_FUNGAL_2"/>
    <property type="match status" value="1"/>
</dbReference>
<dbReference type="Proteomes" id="UP000799777">
    <property type="component" value="Unassembled WGS sequence"/>
</dbReference>
<name>A0A9P4GZR7_9PLEO</name>
<dbReference type="Gene3D" id="4.10.240.10">
    <property type="entry name" value="Zn(2)-C6 fungal-type DNA-binding domain"/>
    <property type="match status" value="1"/>
</dbReference>
<evidence type="ECO:0000256" key="2">
    <source>
        <dbReference type="ARBA" id="ARBA00022833"/>
    </source>
</evidence>
<dbReference type="OrthoDB" id="5355161at2759"/>
<keyword evidence="2" id="KW-0862">Zinc</keyword>
<proteinExistence type="predicted"/>
<keyword evidence="8" id="KW-1185">Reference proteome</keyword>
<reference evidence="7" key="1">
    <citation type="journal article" date="2020" name="Stud. Mycol.">
        <title>101 Dothideomycetes genomes: a test case for predicting lifestyles and emergence of pathogens.</title>
        <authorList>
            <person name="Haridas S."/>
            <person name="Albert R."/>
            <person name="Binder M."/>
            <person name="Bloem J."/>
            <person name="Labutti K."/>
            <person name="Salamov A."/>
            <person name="Andreopoulos B."/>
            <person name="Baker S."/>
            <person name="Barry K."/>
            <person name="Bills G."/>
            <person name="Bluhm B."/>
            <person name="Cannon C."/>
            <person name="Castanera R."/>
            <person name="Culley D."/>
            <person name="Daum C."/>
            <person name="Ezra D."/>
            <person name="Gonzalez J."/>
            <person name="Henrissat B."/>
            <person name="Kuo A."/>
            <person name="Liang C."/>
            <person name="Lipzen A."/>
            <person name="Lutzoni F."/>
            <person name="Magnuson J."/>
            <person name="Mondo S."/>
            <person name="Nolan M."/>
            <person name="Ohm R."/>
            <person name="Pangilinan J."/>
            <person name="Park H.-J."/>
            <person name="Ramirez L."/>
            <person name="Alfaro M."/>
            <person name="Sun H."/>
            <person name="Tritt A."/>
            <person name="Yoshinaga Y."/>
            <person name="Zwiers L.-H."/>
            <person name="Turgeon B."/>
            <person name="Goodwin S."/>
            <person name="Spatafora J."/>
            <person name="Crous P."/>
            <person name="Grigoriev I."/>
        </authorList>
    </citation>
    <scope>NUCLEOTIDE SEQUENCE</scope>
    <source>
        <strain evidence="7">CBS 110217</strain>
    </source>
</reference>
<dbReference type="GO" id="GO:0008270">
    <property type="term" value="F:zinc ion binding"/>
    <property type="evidence" value="ECO:0007669"/>
    <property type="project" value="InterPro"/>
</dbReference>
<sequence length="416" mass="46569">MPPDRSRTVNAQGRQKSCSECAKGKRKCDLGQPACGRCRKQQQSCTYPPQPQAGCEGGSVNLENNLHAPDMSMELEDIGNVTQPLEFSFPNLSDVSNAGPADFDLTAGITSLESLNQMLYSSPDYEDQLVLSRAYTHVEKAFSAAHIAPFAKSRVSWSIEQLKLAPKMMLEQNGTPWQHPMLYEEYMPRSLQDAYAACGLYVAKNGTNNDMVTRFIRDRVGELIAATLPQQASDLLARAHAFMLYQTMLVFGGDITLYSQADTLLPLMDEVANALLPFAAQQDDLTGSLPLYPSTAARTAWAAYIFRESLRRTVLSTFHFVTMCYLLRGQLESCRDHLVIGNRVTLSAHLWNARSAFDFALAWNNKRHFVVKELNFTEVLKEAQPEDIDIFSKMMMIGLQGEDDIRGWFYTRGSTL</sequence>
<dbReference type="EMBL" id="ML978294">
    <property type="protein sequence ID" value="KAF2024470.1"/>
    <property type="molecule type" value="Genomic_DNA"/>
</dbReference>
<dbReference type="AlphaFoldDB" id="A0A9P4GZR7"/>
<evidence type="ECO:0000256" key="3">
    <source>
        <dbReference type="ARBA" id="ARBA00023015"/>
    </source>
</evidence>
<dbReference type="InterPro" id="IPR001138">
    <property type="entry name" value="Zn2Cys6_DnaBD"/>
</dbReference>
<dbReference type="PROSITE" id="PS00463">
    <property type="entry name" value="ZN2_CY6_FUNGAL_1"/>
    <property type="match status" value="1"/>
</dbReference>
<dbReference type="InterPro" id="IPR036864">
    <property type="entry name" value="Zn2-C6_fun-type_DNA-bd_sf"/>
</dbReference>
<evidence type="ECO:0000313" key="7">
    <source>
        <dbReference type="EMBL" id="KAF2024470.1"/>
    </source>
</evidence>
<keyword evidence="4" id="KW-0804">Transcription</keyword>
<protein>
    <recommendedName>
        <fullName evidence="6">Zn(2)-C6 fungal-type domain-containing protein</fullName>
    </recommendedName>
</protein>
<keyword evidence="1" id="KW-0479">Metal-binding</keyword>
<keyword evidence="5" id="KW-0539">Nucleus</keyword>
<evidence type="ECO:0000256" key="4">
    <source>
        <dbReference type="ARBA" id="ARBA00023163"/>
    </source>
</evidence>
<dbReference type="SUPFAM" id="SSF57701">
    <property type="entry name" value="Zn2/Cys6 DNA-binding domain"/>
    <property type="match status" value="1"/>
</dbReference>
<dbReference type="PANTHER" id="PTHR47660">
    <property type="entry name" value="TRANSCRIPTION FACTOR WITH C2H2 AND ZN(2)-CYS(6) DNA BINDING DOMAIN (EUROFUNG)-RELATED-RELATED"/>
    <property type="match status" value="1"/>
</dbReference>
<comment type="caution">
    <text evidence="7">The sequence shown here is derived from an EMBL/GenBank/DDBJ whole genome shotgun (WGS) entry which is preliminary data.</text>
</comment>
<feature type="domain" description="Zn(2)-C6 fungal-type" evidence="6">
    <location>
        <begin position="17"/>
        <end position="47"/>
    </location>
</feature>
<gene>
    <name evidence="7" type="ORF">EK21DRAFT_117728</name>
</gene>
<evidence type="ECO:0000256" key="1">
    <source>
        <dbReference type="ARBA" id="ARBA00022723"/>
    </source>
</evidence>
<keyword evidence="3" id="KW-0805">Transcription regulation</keyword>
<dbReference type="CDD" id="cd00067">
    <property type="entry name" value="GAL4"/>
    <property type="match status" value="1"/>
</dbReference>
<evidence type="ECO:0000259" key="6">
    <source>
        <dbReference type="PROSITE" id="PS50048"/>
    </source>
</evidence>
<dbReference type="Pfam" id="PF00172">
    <property type="entry name" value="Zn_clus"/>
    <property type="match status" value="1"/>
</dbReference>
<organism evidence="7 8">
    <name type="scientific">Setomelanomma holmii</name>
    <dbReference type="NCBI Taxonomy" id="210430"/>
    <lineage>
        <taxon>Eukaryota</taxon>
        <taxon>Fungi</taxon>
        <taxon>Dikarya</taxon>
        <taxon>Ascomycota</taxon>
        <taxon>Pezizomycotina</taxon>
        <taxon>Dothideomycetes</taxon>
        <taxon>Pleosporomycetidae</taxon>
        <taxon>Pleosporales</taxon>
        <taxon>Pleosporineae</taxon>
        <taxon>Phaeosphaeriaceae</taxon>
        <taxon>Setomelanomma</taxon>
    </lineage>
</organism>
<evidence type="ECO:0000256" key="5">
    <source>
        <dbReference type="ARBA" id="ARBA00023242"/>
    </source>
</evidence>
<evidence type="ECO:0000313" key="8">
    <source>
        <dbReference type="Proteomes" id="UP000799777"/>
    </source>
</evidence>
<dbReference type="SMART" id="SM00066">
    <property type="entry name" value="GAL4"/>
    <property type="match status" value="1"/>
</dbReference>